<evidence type="ECO:0000313" key="3">
    <source>
        <dbReference type="Proteomes" id="UP000006329"/>
    </source>
</evidence>
<name>A0A0E2BKK2_9LEPT</name>
<evidence type="ECO:0000256" key="1">
    <source>
        <dbReference type="SAM" id="MobiDB-lite"/>
    </source>
</evidence>
<sequence>MVTGGIGQFIDKTPATSTESFQKSKKNRLRSFDKLAIKRRTLPAEFPFFWGNSDFERI</sequence>
<dbReference type="Proteomes" id="UP000006329">
    <property type="component" value="Unassembled WGS sequence"/>
</dbReference>
<feature type="region of interest" description="Disordered" evidence="1">
    <location>
        <begin position="1"/>
        <end position="23"/>
    </location>
</feature>
<proteinExistence type="predicted"/>
<comment type="caution">
    <text evidence="2">The sequence shown here is derived from an EMBL/GenBank/DDBJ whole genome shotgun (WGS) entry which is preliminary data.</text>
</comment>
<organism evidence="2 3">
    <name type="scientific">Leptospira santarosai str. MOR084</name>
    <dbReference type="NCBI Taxonomy" id="1049984"/>
    <lineage>
        <taxon>Bacteria</taxon>
        <taxon>Pseudomonadati</taxon>
        <taxon>Spirochaetota</taxon>
        <taxon>Spirochaetia</taxon>
        <taxon>Leptospirales</taxon>
        <taxon>Leptospiraceae</taxon>
        <taxon>Leptospira</taxon>
    </lineage>
</organism>
<accession>A0A0E2BKK2</accession>
<protein>
    <submittedName>
        <fullName evidence="2">Uncharacterized protein</fullName>
    </submittedName>
</protein>
<keyword evidence="3" id="KW-1185">Reference proteome</keyword>
<dbReference type="EMBL" id="AHON02000003">
    <property type="protein sequence ID" value="EKO35794.1"/>
    <property type="molecule type" value="Genomic_DNA"/>
</dbReference>
<gene>
    <name evidence="2" type="ORF">LEP1GSC179_4183</name>
</gene>
<reference evidence="2" key="1">
    <citation type="submission" date="2012-10" db="EMBL/GenBank/DDBJ databases">
        <authorList>
            <person name="Harkins D.M."/>
            <person name="Durkin A.S."/>
            <person name="Brinkac L.M."/>
            <person name="Haft D.H."/>
            <person name="Selengut J.D."/>
            <person name="Sanka R."/>
            <person name="DePew J."/>
            <person name="Purushe J."/>
            <person name="Matthias M.A."/>
            <person name="Vinetz J.M."/>
            <person name="Sutton G.G."/>
            <person name="Nierman W.C."/>
            <person name="Fouts D.E."/>
        </authorList>
    </citation>
    <scope>NUCLEOTIDE SEQUENCE [LARGE SCALE GENOMIC DNA]</scope>
    <source>
        <strain evidence="2">MOR084</strain>
    </source>
</reference>
<dbReference type="AlphaFoldDB" id="A0A0E2BKK2"/>
<evidence type="ECO:0000313" key="2">
    <source>
        <dbReference type="EMBL" id="EKO35794.1"/>
    </source>
</evidence>